<proteinExistence type="predicted"/>
<gene>
    <name evidence="1" type="ORF">J2S05_001465</name>
</gene>
<dbReference type="Proteomes" id="UP001225034">
    <property type="component" value="Unassembled WGS sequence"/>
</dbReference>
<dbReference type="EMBL" id="JAUSUA010000002">
    <property type="protein sequence ID" value="MDQ0206666.1"/>
    <property type="molecule type" value="Genomic_DNA"/>
</dbReference>
<evidence type="ECO:0000313" key="1">
    <source>
        <dbReference type="EMBL" id="MDQ0206666.1"/>
    </source>
</evidence>
<organism evidence="1 2">
    <name type="scientific">Alkalicoccobacillus murimartini</name>
    <dbReference type="NCBI Taxonomy" id="171685"/>
    <lineage>
        <taxon>Bacteria</taxon>
        <taxon>Bacillati</taxon>
        <taxon>Bacillota</taxon>
        <taxon>Bacilli</taxon>
        <taxon>Bacillales</taxon>
        <taxon>Bacillaceae</taxon>
        <taxon>Alkalicoccobacillus</taxon>
    </lineage>
</organism>
<dbReference type="RefSeq" id="WP_306981362.1">
    <property type="nucleotide sequence ID" value="NZ_JAUSUA010000002.1"/>
</dbReference>
<reference evidence="1 2" key="1">
    <citation type="submission" date="2023-07" db="EMBL/GenBank/DDBJ databases">
        <title>Genomic Encyclopedia of Type Strains, Phase IV (KMG-IV): sequencing the most valuable type-strain genomes for metagenomic binning, comparative biology and taxonomic classification.</title>
        <authorList>
            <person name="Goeker M."/>
        </authorList>
    </citation>
    <scope>NUCLEOTIDE SEQUENCE [LARGE SCALE GENOMIC DNA]</scope>
    <source>
        <strain evidence="1 2">DSM 19154</strain>
    </source>
</reference>
<keyword evidence="2" id="KW-1185">Reference proteome</keyword>
<dbReference type="InterPro" id="IPR009660">
    <property type="entry name" value="Phage_A500_Gp15"/>
</dbReference>
<evidence type="ECO:0000313" key="2">
    <source>
        <dbReference type="Proteomes" id="UP001225034"/>
    </source>
</evidence>
<dbReference type="Pfam" id="PF06854">
    <property type="entry name" value="Phage_Gp15"/>
    <property type="match status" value="1"/>
</dbReference>
<sequence>MFSLAYPLDDSVVISGQMYTVNMSFDNIIRLIEMLGDNELNDEVKVEMGIEMLMGNVDFDIETKATILQKLFETVVAQKEVKAPLDIKGNPMPAQKEERVYSLVEDAEYIFASFMQDYQIDLFEQQGTLHWNKFKALLGGLRADTKFKEVLQIRQMELPTGKGTAKERKRIKEMQEAYELKGNAEF</sequence>
<comment type="caution">
    <text evidence="1">The sequence shown here is derived from an EMBL/GenBank/DDBJ whole genome shotgun (WGS) entry which is preliminary data.</text>
</comment>
<protein>
    <submittedName>
        <fullName evidence="1">DNA repair photolyase</fullName>
    </submittedName>
</protein>
<accession>A0ABT9YG50</accession>
<name>A0ABT9YG50_9BACI</name>